<protein>
    <submittedName>
        <fullName evidence="1">Putative ribonuclease H protein</fullName>
    </submittedName>
</protein>
<dbReference type="PANTHER" id="PTHR16255">
    <property type="entry name" value="REQUIRED FOR MEIOTIC NUCLEAR DIVISION PROTEIN 1 HOMOLOG"/>
    <property type="match status" value="1"/>
</dbReference>
<proteinExistence type="predicted"/>
<dbReference type="PROSITE" id="PS51257">
    <property type="entry name" value="PROKAR_LIPOPROTEIN"/>
    <property type="match status" value="1"/>
</dbReference>
<organism evidence="1 2">
    <name type="scientific">Glycine soja</name>
    <name type="common">Wild soybean</name>
    <dbReference type="NCBI Taxonomy" id="3848"/>
    <lineage>
        <taxon>Eukaryota</taxon>
        <taxon>Viridiplantae</taxon>
        <taxon>Streptophyta</taxon>
        <taxon>Embryophyta</taxon>
        <taxon>Tracheophyta</taxon>
        <taxon>Spermatophyta</taxon>
        <taxon>Magnoliopsida</taxon>
        <taxon>eudicotyledons</taxon>
        <taxon>Gunneridae</taxon>
        <taxon>Pentapetalae</taxon>
        <taxon>rosids</taxon>
        <taxon>fabids</taxon>
        <taxon>Fabales</taxon>
        <taxon>Fabaceae</taxon>
        <taxon>Papilionoideae</taxon>
        <taxon>50 kb inversion clade</taxon>
        <taxon>NPAAA clade</taxon>
        <taxon>indigoferoid/millettioid clade</taxon>
        <taxon>Phaseoleae</taxon>
        <taxon>Glycine</taxon>
        <taxon>Glycine subgen. Soja</taxon>
    </lineage>
</organism>
<keyword evidence="2" id="KW-1185">Reference proteome</keyword>
<dbReference type="EMBL" id="QZWG01000010">
    <property type="protein sequence ID" value="RZB86798.1"/>
    <property type="molecule type" value="Genomic_DNA"/>
</dbReference>
<accession>A0A445IL51</accession>
<evidence type="ECO:0000313" key="1">
    <source>
        <dbReference type="EMBL" id="RZB86798.1"/>
    </source>
</evidence>
<sequence length="430" mass="48774">MWRTTLDSSTMRALRLRSFLFSSSSSSSSSCCSLINIFCPSSSSSSFTTLTTIISHSFLPFPPTTRVLFTDSRRFGSPVPRCVSSLPTLDWNDAVSCSEVEVDANAADGGDDGAVDQDTKPSIAVRAFFFSTSVDLKSLVEQNKANFVPPSSRMTNYVVLKFGDICVSKGPGTFLSGRNGCYMVVFQYGSIVLFNVPEHEVDAYLKIVKKHASGLLPEMRKDVLNSILIFYLSFFKIPKKVIEILVRLQRRFLWGAGVDEFKTAWVKWETVCLPNYHGGLGVRDLELINMALLGKWKWSMLQEDDTIWNRILVSKYGGWRVLDLERVNQPESLWWRDLKKSCGASAVGEWFNKGMKLKIGCWSRVNFWTDKWTGGPELLGEKFPCLFVLFEQQNCKVAWMGFMWGSSWEWTFVWRRNSVLVGEFSVRFSG</sequence>
<reference evidence="1 2" key="1">
    <citation type="submission" date="2018-09" db="EMBL/GenBank/DDBJ databases">
        <title>A high-quality reference genome of wild soybean provides a powerful tool to mine soybean genomes.</title>
        <authorList>
            <person name="Xie M."/>
            <person name="Chung C.Y.L."/>
            <person name="Li M.-W."/>
            <person name="Wong F.-L."/>
            <person name="Chan T.-F."/>
            <person name="Lam H.-M."/>
        </authorList>
    </citation>
    <scope>NUCLEOTIDE SEQUENCE [LARGE SCALE GENOMIC DNA]</scope>
    <source>
        <strain evidence="2">cv. W05</strain>
        <tissue evidence="1">Hypocotyl of etiolated seedlings</tissue>
    </source>
</reference>
<dbReference type="Proteomes" id="UP000289340">
    <property type="component" value="Chromosome 10"/>
</dbReference>
<dbReference type="PANTHER" id="PTHR16255:SF6">
    <property type="entry name" value="PROTEIN RETARDED ROOT GROWTH-LIKE"/>
    <property type="match status" value="1"/>
</dbReference>
<name>A0A445IL51_GLYSO</name>
<dbReference type="AlphaFoldDB" id="A0A445IL51"/>
<gene>
    <name evidence="1" type="ORF">D0Y65_026762</name>
</gene>
<comment type="caution">
    <text evidence="1">The sequence shown here is derived from an EMBL/GenBank/DDBJ whole genome shotgun (WGS) entry which is preliminary data.</text>
</comment>
<evidence type="ECO:0000313" key="2">
    <source>
        <dbReference type="Proteomes" id="UP000289340"/>
    </source>
</evidence>
<dbReference type="InterPro" id="IPR051624">
    <property type="entry name" value="RMD1/Sad1-interacting"/>
</dbReference>